<accession>G7WNX2</accession>
<keyword evidence="2" id="KW-0238">DNA-binding</keyword>
<evidence type="ECO:0008006" key="8">
    <source>
        <dbReference type="Google" id="ProtNLM"/>
    </source>
</evidence>
<dbReference type="AlphaFoldDB" id="G7WNX2"/>
<dbReference type="GeneID" id="12510537"/>
<organism evidence="6 7">
    <name type="scientific">Methanothrix harundinacea (strain 6Ac)</name>
    <name type="common">Methanosaeta harundinacea</name>
    <dbReference type="NCBI Taxonomy" id="1110509"/>
    <lineage>
        <taxon>Archaea</taxon>
        <taxon>Methanobacteriati</taxon>
        <taxon>Methanobacteriota</taxon>
        <taxon>Stenosarchaea group</taxon>
        <taxon>Methanomicrobia</taxon>
        <taxon>Methanotrichales</taxon>
        <taxon>Methanotrichaceae</taxon>
        <taxon>Methanothrix</taxon>
    </lineage>
</organism>
<sequence length="155" mass="16979">MTERAEEGAGIEEGSEAMEGLLTRRQVAVLKLRRQGLSQQEVAEILGTTRSNVSILEKRAHQNVSRARATLRDWRMIQAPVSLTVPAGTDLFDLPGLVFREADRAGIKLDIGSVEIVVQVREKAPEALKKRVTVRDLEVAITEDGLVLVSEPLAA</sequence>
<dbReference type="GO" id="GO:0003677">
    <property type="term" value="F:DNA binding"/>
    <property type="evidence" value="ECO:0007669"/>
    <property type="project" value="UniProtKB-KW"/>
</dbReference>
<dbReference type="InterPro" id="IPR004645">
    <property type="entry name" value="Tfx_DNA-bd_arc"/>
</dbReference>
<proteinExistence type="predicted"/>
<dbReference type="InterPro" id="IPR029291">
    <property type="entry name" value="Tfx_C"/>
</dbReference>
<protein>
    <recommendedName>
        <fullName evidence="8">Tfx family DNA-binding protein</fullName>
    </recommendedName>
</protein>
<evidence type="ECO:0000313" key="7">
    <source>
        <dbReference type="Proteomes" id="UP000005877"/>
    </source>
</evidence>
<dbReference type="NCBIfam" id="NF003056">
    <property type="entry name" value="PRK03975.1-4"/>
    <property type="match status" value="1"/>
</dbReference>
<dbReference type="PATRIC" id="fig|1110509.7.peg.1518"/>
<name>G7WNX2_METH6</name>
<dbReference type="EMBL" id="CP003117">
    <property type="protein sequence ID" value="AET64732.1"/>
    <property type="molecule type" value="Genomic_DNA"/>
</dbReference>
<dbReference type="Pfam" id="PF04545">
    <property type="entry name" value="Sigma70_r4"/>
    <property type="match status" value="1"/>
</dbReference>
<dbReference type="GO" id="GO:0006352">
    <property type="term" value="P:DNA-templated transcription initiation"/>
    <property type="evidence" value="ECO:0007669"/>
    <property type="project" value="InterPro"/>
</dbReference>
<evidence type="ECO:0000256" key="2">
    <source>
        <dbReference type="ARBA" id="ARBA00023125"/>
    </source>
</evidence>
<dbReference type="InterPro" id="IPR036657">
    <property type="entry name" value="Tfx_DNA-bd_sf_arc"/>
</dbReference>
<keyword evidence="7" id="KW-1185">Reference proteome</keyword>
<evidence type="ECO:0000256" key="3">
    <source>
        <dbReference type="ARBA" id="ARBA00023163"/>
    </source>
</evidence>
<dbReference type="KEGG" id="mhi:Mhar_1368"/>
<reference evidence="6 7" key="1">
    <citation type="journal article" date="2012" name="PLoS ONE">
        <title>The genome characteristics and predicted function of methyl-group oxidation pathway in the obligate aceticlastic methanogens, Methanosaeta spp.</title>
        <authorList>
            <person name="Zhu J."/>
            <person name="Zheng H."/>
            <person name="Ai G."/>
            <person name="Zhang G."/>
            <person name="Liu D."/>
            <person name="Liu X."/>
            <person name="Dong X."/>
        </authorList>
    </citation>
    <scope>NUCLEOTIDE SEQUENCE [LARGE SCALE GENOMIC DNA]</scope>
    <source>
        <strain evidence="6 7">6Ac</strain>
    </source>
</reference>
<dbReference type="SUPFAM" id="SSF89915">
    <property type="entry name" value="DNA-binding protein Tfx"/>
    <property type="match status" value="1"/>
</dbReference>
<evidence type="ECO:0000256" key="1">
    <source>
        <dbReference type="ARBA" id="ARBA00023015"/>
    </source>
</evidence>
<dbReference type="HOGENOM" id="CLU_125807_0_1_2"/>
<evidence type="ECO:0000313" key="6">
    <source>
        <dbReference type="EMBL" id="AET64732.1"/>
    </source>
</evidence>
<dbReference type="Pfam" id="PF14601">
    <property type="entry name" value="TFX_C"/>
    <property type="match status" value="1"/>
</dbReference>
<dbReference type="GO" id="GO:0003700">
    <property type="term" value="F:DNA-binding transcription factor activity"/>
    <property type="evidence" value="ECO:0007669"/>
    <property type="project" value="InterPro"/>
</dbReference>
<keyword evidence="3" id="KW-0804">Transcription</keyword>
<dbReference type="NCBIfam" id="TIGR00721">
    <property type="entry name" value="tfx"/>
    <property type="match status" value="1"/>
</dbReference>
<dbReference type="NCBIfam" id="NF003055">
    <property type="entry name" value="PRK03975.1-2"/>
    <property type="match status" value="1"/>
</dbReference>
<evidence type="ECO:0000259" key="5">
    <source>
        <dbReference type="Pfam" id="PF14601"/>
    </source>
</evidence>
<dbReference type="PIRSF" id="PIRSF004932">
    <property type="entry name" value="DNA_bind_Tfx"/>
    <property type="match status" value="1"/>
</dbReference>
<feature type="domain" description="DNA binding protein Tfx C-terminal" evidence="5">
    <location>
        <begin position="67"/>
        <end position="149"/>
    </location>
</feature>
<evidence type="ECO:0000259" key="4">
    <source>
        <dbReference type="Pfam" id="PF04545"/>
    </source>
</evidence>
<dbReference type="Gene3D" id="3.30.1190.10">
    <property type="entry name" value="DNA-binding protein Tfx superfamily, archaea"/>
    <property type="match status" value="1"/>
</dbReference>
<dbReference type="RefSeq" id="WP_014586917.1">
    <property type="nucleotide sequence ID" value="NC_017527.1"/>
</dbReference>
<gene>
    <name evidence="6" type="ordered locus">Mhar_1368</name>
</gene>
<dbReference type="Proteomes" id="UP000005877">
    <property type="component" value="Chromosome"/>
</dbReference>
<feature type="domain" description="RNA polymerase sigma-70 region 4" evidence="4">
    <location>
        <begin position="22"/>
        <end position="63"/>
    </location>
</feature>
<dbReference type="STRING" id="1110509.Mhar_1368"/>
<dbReference type="InterPro" id="IPR018384">
    <property type="entry name" value="Tfx_DNA-bd_euryarc"/>
</dbReference>
<keyword evidence="1" id="KW-0805">Transcription regulation</keyword>
<dbReference type="InterPro" id="IPR007630">
    <property type="entry name" value="RNA_pol_sigma70_r4"/>
</dbReference>